<dbReference type="Pfam" id="PF16962">
    <property type="entry name" value="ABC_export"/>
    <property type="match status" value="1"/>
</dbReference>
<sequence>MRALMYLTRRSLVNNLKKAVQKPSTLIALIFAIGYGIFIVVSLGGLAVSIRMDSVRGLLIIITAWCIYATLGNFMAYSSRKGILFKPAHAHFVFTAPISPKVVLLNSAWMNYVLSVVLWVVLAIGGLTVFQVAPWKVLLLILAGGVMELALEVSVMVFLYTNDRLPEKLMKGIRTFIKVFLIGFTLLVVLYFRKNGMTVGSASAFVDWDVLQMIPVIGWQIAAYRLILLGPTLLNVICSCLYAASMIVSVAAVSRMQCSGGYYEEAAKFADDYAEIKKRQKNGETVFGISGKKRKFRQVRERISAKGAKAIFYRQLLEYKKEKFFIFSKVTLIAVVIAFFLCYTLRDAAVESGVAEFFLLGVIAYMSIVMSGYLGKWENELKNPYLYLIPDTPMKKLWYATLMEHVKALVDGCIICIPVGIFWHVEPVYVVFCILIYAVLQADRLYTKVIAQCLVGEIFGKTGQDVLRMCVQFALLGMGAGVAVIVGIFINTGLIFPILLVYSVMVTAAMGFLASLRFETMEQFV</sequence>
<dbReference type="EMBL" id="DXFA01000154">
    <property type="protein sequence ID" value="HIX49153.1"/>
    <property type="molecule type" value="Genomic_DNA"/>
</dbReference>
<gene>
    <name evidence="2" type="ORF">H9981_09135</name>
</gene>
<keyword evidence="1" id="KW-0472">Membrane</keyword>
<feature type="transmembrane region" description="Helical" evidence="1">
    <location>
        <begin position="466"/>
        <end position="489"/>
    </location>
</feature>
<feature type="transmembrane region" description="Helical" evidence="1">
    <location>
        <begin position="324"/>
        <end position="345"/>
    </location>
</feature>
<feature type="transmembrane region" description="Helical" evidence="1">
    <location>
        <begin position="357"/>
        <end position="376"/>
    </location>
</feature>
<feature type="transmembrane region" description="Helical" evidence="1">
    <location>
        <begin position="233"/>
        <end position="253"/>
    </location>
</feature>
<keyword evidence="1" id="KW-1133">Transmembrane helix</keyword>
<keyword evidence="1" id="KW-0812">Transmembrane</keyword>
<feature type="transmembrane region" description="Helical" evidence="1">
    <location>
        <begin position="172"/>
        <end position="192"/>
    </location>
</feature>
<evidence type="ECO:0000313" key="3">
    <source>
        <dbReference type="Proteomes" id="UP000824243"/>
    </source>
</evidence>
<accession>A0A9D1VYZ4</accession>
<name>A0A9D1VYZ4_9FIRM</name>
<feature type="transmembrane region" description="Helical" evidence="1">
    <location>
        <begin position="495"/>
        <end position="516"/>
    </location>
</feature>
<reference evidence="2" key="2">
    <citation type="submission" date="2021-04" db="EMBL/GenBank/DDBJ databases">
        <authorList>
            <person name="Gilroy R."/>
        </authorList>
    </citation>
    <scope>NUCLEOTIDE SEQUENCE</scope>
    <source>
        <strain evidence="2">ChiSjej5B23-15282</strain>
    </source>
</reference>
<feature type="transmembrane region" description="Helical" evidence="1">
    <location>
        <begin position="109"/>
        <end position="130"/>
    </location>
</feature>
<proteinExistence type="predicted"/>
<dbReference type="AlphaFoldDB" id="A0A9D1VYZ4"/>
<comment type="caution">
    <text evidence="2">The sequence shown here is derived from an EMBL/GenBank/DDBJ whole genome shotgun (WGS) entry which is preliminary data.</text>
</comment>
<feature type="transmembrane region" description="Helical" evidence="1">
    <location>
        <begin position="137"/>
        <end position="160"/>
    </location>
</feature>
<organism evidence="2 3">
    <name type="scientific">Candidatus Mediterraneibacter caccavium</name>
    <dbReference type="NCBI Taxonomy" id="2838661"/>
    <lineage>
        <taxon>Bacteria</taxon>
        <taxon>Bacillati</taxon>
        <taxon>Bacillota</taxon>
        <taxon>Clostridia</taxon>
        <taxon>Lachnospirales</taxon>
        <taxon>Lachnospiraceae</taxon>
        <taxon>Mediterraneibacter</taxon>
    </lineage>
</organism>
<evidence type="ECO:0000313" key="2">
    <source>
        <dbReference type="EMBL" id="HIX49153.1"/>
    </source>
</evidence>
<dbReference type="InterPro" id="IPR031584">
    <property type="entry name" value="Put_ABC_export"/>
</dbReference>
<feature type="transmembrane region" description="Helical" evidence="1">
    <location>
        <begin position="57"/>
        <end position="77"/>
    </location>
</feature>
<dbReference type="Proteomes" id="UP000824243">
    <property type="component" value="Unassembled WGS sequence"/>
</dbReference>
<evidence type="ECO:0000256" key="1">
    <source>
        <dbReference type="SAM" id="Phobius"/>
    </source>
</evidence>
<protein>
    <submittedName>
        <fullName evidence="2">ABC exporter domain-containing protein</fullName>
    </submittedName>
</protein>
<feature type="transmembrane region" description="Helical" evidence="1">
    <location>
        <begin position="26"/>
        <end position="50"/>
    </location>
</feature>
<reference evidence="2" key="1">
    <citation type="journal article" date="2021" name="PeerJ">
        <title>Extensive microbial diversity within the chicken gut microbiome revealed by metagenomics and culture.</title>
        <authorList>
            <person name="Gilroy R."/>
            <person name="Ravi A."/>
            <person name="Getino M."/>
            <person name="Pursley I."/>
            <person name="Horton D.L."/>
            <person name="Alikhan N.F."/>
            <person name="Baker D."/>
            <person name="Gharbi K."/>
            <person name="Hall N."/>
            <person name="Watson M."/>
            <person name="Adriaenssens E.M."/>
            <person name="Foster-Nyarko E."/>
            <person name="Jarju S."/>
            <person name="Secka A."/>
            <person name="Antonio M."/>
            <person name="Oren A."/>
            <person name="Chaudhuri R.R."/>
            <person name="La Ragione R."/>
            <person name="Hildebrand F."/>
            <person name="Pallen M.J."/>
        </authorList>
    </citation>
    <scope>NUCLEOTIDE SEQUENCE</scope>
    <source>
        <strain evidence="2">ChiSjej5B23-15282</strain>
    </source>
</reference>
<feature type="transmembrane region" description="Helical" evidence="1">
    <location>
        <begin position="428"/>
        <end position="446"/>
    </location>
</feature>